<dbReference type="Pfam" id="PF00012">
    <property type="entry name" value="HSP70"/>
    <property type="match status" value="1"/>
</dbReference>
<dbReference type="PROSITE" id="PS00297">
    <property type="entry name" value="HSP70_1"/>
    <property type="match status" value="1"/>
</dbReference>
<dbReference type="PANTHER" id="PTHR19375">
    <property type="entry name" value="HEAT SHOCK PROTEIN 70KDA"/>
    <property type="match status" value="1"/>
</dbReference>
<keyword evidence="3" id="KW-0067">ATP-binding</keyword>
<evidence type="ECO:0000313" key="4">
    <source>
        <dbReference type="EMBL" id="SMF49343.1"/>
    </source>
</evidence>
<dbReference type="EMBL" id="FWZT01000015">
    <property type="protein sequence ID" value="SMF49343.1"/>
    <property type="molecule type" value="Genomic_DNA"/>
</dbReference>
<dbReference type="RefSeq" id="WP_132319728.1">
    <property type="nucleotide sequence ID" value="NZ_FWZT01000015.1"/>
</dbReference>
<dbReference type="AlphaFoldDB" id="A0A1Y6C7S0"/>
<evidence type="ECO:0000256" key="2">
    <source>
        <dbReference type="ARBA" id="ARBA00022741"/>
    </source>
</evidence>
<proteinExistence type="inferred from homology"/>
<dbReference type="Gene3D" id="3.90.640.10">
    <property type="entry name" value="Actin, Chain A, domain 4"/>
    <property type="match status" value="1"/>
</dbReference>
<reference evidence="5" key="1">
    <citation type="submission" date="2017-04" db="EMBL/GenBank/DDBJ databases">
        <authorList>
            <person name="Varghese N."/>
            <person name="Submissions S."/>
        </authorList>
    </citation>
    <scope>NUCLEOTIDE SEQUENCE [LARGE SCALE GENOMIC DNA]</scope>
    <source>
        <strain evidence="5">RKEM611</strain>
    </source>
</reference>
<dbReference type="InterPro" id="IPR021030">
    <property type="entry name" value="DUF3731"/>
</dbReference>
<sequence>MTKPRYLIGIDLGTSNCALSYIDLDKEDGQPQVLDIAQWYEGGEVKRQTLPSFLAYLSKSQIKRHEGKLKLHGETPVHLMVGLGAKDHAMERPDQVIHSAKSWLSHKGVDRSQPLLPWNSDEILGDKRLSPIQAGTQLLDHLRLCWNYEMAAIDEQLRFENQKIAITVPASFDPVAQELTLKAALNAGYPENSIHLLEEPLAAFYNWQAQGRDQALAGSKDERRVLVCDIGGGTCDFTLLKLDEKPDTPVSRIRVSSHILLGGDNIDLALAHLVEAKQDQNLSSYPWAQVLNQCRDIKEKVLGGSDQDRFHITAHLGGSSLFGQTFSEELKRADVLKTVEQFFPHCPRKQVSHSSENALQDWGLPFAQDPAVTHHLAEFLDGTDVHYILFAGGTMKPRYIQELICEQLERWQGFAPEQLEQDDLDLAVAKGASAYLGAKVSKQGLVESRYPRNLFLKVGAGKTSKALCLIPKGQETEAVIDLDLPDLRAQLNRSVVFELLSDSSARPYESGEIVSLEPHFESVARLQSRLKSKVKGNPLVAVSLRTWIRETGSLVIECHSQEQQDQWPLSFDLSDSNSAPNEQFNNHAVQVIPTEKTEALIRGLYGKGKHSPQLRPKQLAKSLEQLLDRPRQDWDLVTLRSIWSKLESGLTRRGRSLDHEVSWLNLAGFTMRPGYGHSQDGDAIESLWRAHELGLQFPKEASAQEQWWILWRRVAGGLSKERQELLWDKIFPSLKKDRASSAQQYLLAGSLERVDMNRKVQLGNALAQQIAQGSKTHMDAKIWCLSRLASRIPLYGGPEHVIRPSFIEQWAETLEPLRGHDHLYRNLNMFYSQAGRMVNDREMDISPEWRQRFLKKLEPLGADQHHYRVVSEYVPVSHQDQNQLFGEDLPLGLYLS</sequence>
<dbReference type="STRING" id="1513793.SAMN06296036_11568"/>
<gene>
    <name evidence="4" type="ORF">SAMN06296036_11568</name>
</gene>
<dbReference type="InterPro" id="IPR018181">
    <property type="entry name" value="Heat_shock_70_CS"/>
</dbReference>
<evidence type="ECO:0000313" key="5">
    <source>
        <dbReference type="Proteomes" id="UP000192907"/>
    </source>
</evidence>
<dbReference type="GO" id="GO:0140662">
    <property type="term" value="F:ATP-dependent protein folding chaperone"/>
    <property type="evidence" value="ECO:0007669"/>
    <property type="project" value="InterPro"/>
</dbReference>
<comment type="similarity">
    <text evidence="1">Belongs to the heat shock protein 70 family.</text>
</comment>
<dbReference type="CDD" id="cd10170">
    <property type="entry name" value="ASKHA_NBD_HSP70"/>
    <property type="match status" value="1"/>
</dbReference>
<evidence type="ECO:0000256" key="1">
    <source>
        <dbReference type="ARBA" id="ARBA00007381"/>
    </source>
</evidence>
<accession>A0A1Y6C7S0</accession>
<dbReference type="Gene3D" id="3.30.420.40">
    <property type="match status" value="2"/>
</dbReference>
<dbReference type="InterPro" id="IPR043129">
    <property type="entry name" value="ATPase_NBD"/>
</dbReference>
<keyword evidence="5" id="KW-1185">Reference proteome</keyword>
<dbReference type="InterPro" id="IPR013126">
    <property type="entry name" value="Hsp_70_fam"/>
</dbReference>
<keyword evidence="2" id="KW-0547">Nucleotide-binding</keyword>
<name>A0A1Y6C7S0_9BACT</name>
<dbReference type="OrthoDB" id="580874at2"/>
<dbReference type="GO" id="GO:0005524">
    <property type="term" value="F:ATP binding"/>
    <property type="evidence" value="ECO:0007669"/>
    <property type="project" value="UniProtKB-KW"/>
</dbReference>
<dbReference type="SUPFAM" id="SSF53067">
    <property type="entry name" value="Actin-like ATPase domain"/>
    <property type="match status" value="2"/>
</dbReference>
<evidence type="ECO:0000256" key="3">
    <source>
        <dbReference type="ARBA" id="ARBA00022840"/>
    </source>
</evidence>
<protein>
    <submittedName>
        <fullName evidence="4">Hsp70 protein</fullName>
    </submittedName>
</protein>
<dbReference type="Proteomes" id="UP000192907">
    <property type="component" value="Unassembled WGS sequence"/>
</dbReference>
<organism evidence="4 5">
    <name type="scientific">Pseudobacteriovorax antillogorgiicola</name>
    <dbReference type="NCBI Taxonomy" id="1513793"/>
    <lineage>
        <taxon>Bacteria</taxon>
        <taxon>Pseudomonadati</taxon>
        <taxon>Bdellovibrionota</taxon>
        <taxon>Oligoflexia</taxon>
        <taxon>Oligoflexales</taxon>
        <taxon>Pseudobacteriovoracaceae</taxon>
        <taxon>Pseudobacteriovorax</taxon>
    </lineage>
</organism>
<dbReference type="Pfam" id="PF12531">
    <property type="entry name" value="DUF3731"/>
    <property type="match status" value="1"/>
</dbReference>